<accession>A0ACC2MED9</accession>
<evidence type="ECO:0000313" key="1">
    <source>
        <dbReference type="EMBL" id="KAJ8643984.1"/>
    </source>
</evidence>
<proteinExistence type="predicted"/>
<keyword evidence="2" id="KW-1185">Reference proteome</keyword>
<comment type="caution">
    <text evidence="1">The sequence shown here is derived from an EMBL/GenBank/DDBJ whole genome shotgun (WGS) entry which is preliminary data.</text>
</comment>
<protein>
    <submittedName>
        <fullName evidence="1">Uncharacterized protein</fullName>
    </submittedName>
</protein>
<dbReference type="Proteomes" id="UP001234297">
    <property type="component" value="Chromosome 2"/>
</dbReference>
<name>A0ACC2MED9_PERAE</name>
<evidence type="ECO:0000313" key="2">
    <source>
        <dbReference type="Proteomes" id="UP001234297"/>
    </source>
</evidence>
<dbReference type="EMBL" id="CM056810">
    <property type="protein sequence ID" value="KAJ8643984.1"/>
    <property type="molecule type" value="Genomic_DNA"/>
</dbReference>
<sequence>MNIDVKIDDEDKALLLLNSLLDSYDHFTHTLINEKAEVKYDVVSAALMNNEYRKKDKQAHKDSSSDALTNEQNGSQDESKASGKSKQVEFDVIPIKSNGDYTNEEETPVDVIPVELEGDDIGEEETPAQEPPQEQADSIAASRPKRNIRKPQRFTDMVAYALPMVEECVPTTYKEAKRHSERKNATPVDTIEK</sequence>
<organism evidence="1 2">
    <name type="scientific">Persea americana</name>
    <name type="common">Avocado</name>
    <dbReference type="NCBI Taxonomy" id="3435"/>
    <lineage>
        <taxon>Eukaryota</taxon>
        <taxon>Viridiplantae</taxon>
        <taxon>Streptophyta</taxon>
        <taxon>Embryophyta</taxon>
        <taxon>Tracheophyta</taxon>
        <taxon>Spermatophyta</taxon>
        <taxon>Magnoliopsida</taxon>
        <taxon>Magnoliidae</taxon>
        <taxon>Laurales</taxon>
        <taxon>Lauraceae</taxon>
        <taxon>Persea</taxon>
    </lineage>
</organism>
<gene>
    <name evidence="1" type="ORF">MRB53_005732</name>
</gene>
<reference evidence="1 2" key="1">
    <citation type="journal article" date="2022" name="Hortic Res">
        <title>A haplotype resolved chromosomal level avocado genome allows analysis of novel avocado genes.</title>
        <authorList>
            <person name="Nath O."/>
            <person name="Fletcher S.J."/>
            <person name="Hayward A."/>
            <person name="Shaw L.M."/>
            <person name="Masouleh A.K."/>
            <person name="Furtado A."/>
            <person name="Henry R.J."/>
            <person name="Mitter N."/>
        </authorList>
    </citation>
    <scope>NUCLEOTIDE SEQUENCE [LARGE SCALE GENOMIC DNA]</scope>
    <source>
        <strain evidence="2">cv. Hass</strain>
    </source>
</reference>